<organism evidence="2 3">
    <name type="scientific">Eragrostis curvula</name>
    <name type="common">weeping love grass</name>
    <dbReference type="NCBI Taxonomy" id="38414"/>
    <lineage>
        <taxon>Eukaryota</taxon>
        <taxon>Viridiplantae</taxon>
        <taxon>Streptophyta</taxon>
        <taxon>Embryophyta</taxon>
        <taxon>Tracheophyta</taxon>
        <taxon>Spermatophyta</taxon>
        <taxon>Magnoliopsida</taxon>
        <taxon>Liliopsida</taxon>
        <taxon>Poales</taxon>
        <taxon>Poaceae</taxon>
        <taxon>PACMAD clade</taxon>
        <taxon>Chloridoideae</taxon>
        <taxon>Eragrostideae</taxon>
        <taxon>Eragrostidinae</taxon>
        <taxon>Eragrostis</taxon>
    </lineage>
</organism>
<gene>
    <name evidence="1" type="ORF">EJB05_42883</name>
    <name evidence="2" type="ORF">EJB05_42884</name>
</gene>
<keyword evidence="3" id="KW-1185">Reference proteome</keyword>
<evidence type="ECO:0000313" key="3">
    <source>
        <dbReference type="Proteomes" id="UP000324897"/>
    </source>
</evidence>
<dbReference type="Proteomes" id="UP000324897">
    <property type="component" value="Chromosome 3"/>
</dbReference>
<feature type="non-terminal residue" evidence="2">
    <location>
        <position position="1"/>
    </location>
</feature>
<dbReference type="InterPro" id="IPR044286">
    <property type="entry name" value="SINL_plant"/>
</dbReference>
<dbReference type="EMBL" id="RWGY01000039">
    <property type="protein sequence ID" value="TVU09412.1"/>
    <property type="molecule type" value="Genomic_DNA"/>
</dbReference>
<reference evidence="2 3" key="1">
    <citation type="journal article" date="2019" name="Sci. Rep.">
        <title>A high-quality genome of Eragrostis curvula grass provides insights into Poaceae evolution and supports new strategies to enhance forage quality.</title>
        <authorList>
            <person name="Carballo J."/>
            <person name="Santos B.A.C.M."/>
            <person name="Zappacosta D."/>
            <person name="Garbus I."/>
            <person name="Selva J.P."/>
            <person name="Gallo C.A."/>
            <person name="Diaz A."/>
            <person name="Albertini E."/>
            <person name="Caccamo M."/>
            <person name="Echenique V."/>
        </authorList>
    </citation>
    <scope>NUCLEOTIDE SEQUENCE [LARGE SCALE GENOMIC DNA]</scope>
    <source>
        <strain evidence="3">cv. Victoria</strain>
        <tissue evidence="2">Leaf</tissue>
    </source>
</reference>
<proteinExistence type="predicted"/>
<comment type="caution">
    <text evidence="2">The sequence shown here is derived from an EMBL/GenBank/DDBJ whole genome shotgun (WGS) entry which is preliminary data.</text>
</comment>
<evidence type="ECO:0000313" key="1">
    <source>
        <dbReference type="EMBL" id="TVU09411.1"/>
    </source>
</evidence>
<accession>A0A5J9TDQ8</accession>
<dbReference type="PANTHER" id="PTHR46632">
    <property type="entry name" value="E3 UBIQUITIN-PROTEIN LIGASE SINA-LIKE 4"/>
    <property type="match status" value="1"/>
</dbReference>
<dbReference type="Gramene" id="TVU09412">
    <property type="protein sequence ID" value="TVU09412"/>
    <property type="gene ID" value="EJB05_42884"/>
</dbReference>
<sequence length="92" mass="9637">MVTYYLAADHHATCPSAPCYCPLVEHFRNVNAWLVYPFSYARLGKLVVPASVSRHILVGEGGDAVLLVSARSLGAATPASLVHVTDTAAAAG</sequence>
<name>A0A5J9TDQ8_9POAL</name>
<dbReference type="EMBL" id="RWGY01000039">
    <property type="protein sequence ID" value="TVU09411.1"/>
    <property type="molecule type" value="Genomic_DNA"/>
</dbReference>
<dbReference type="PANTHER" id="PTHR46632:SF9">
    <property type="entry name" value="RING-TYPE E3 UBIQUITIN TRANSFERASE"/>
    <property type="match status" value="1"/>
</dbReference>
<evidence type="ECO:0000313" key="2">
    <source>
        <dbReference type="EMBL" id="TVU09412.1"/>
    </source>
</evidence>
<protein>
    <submittedName>
        <fullName evidence="2">Uncharacterized protein</fullName>
    </submittedName>
</protein>
<dbReference type="AlphaFoldDB" id="A0A5J9TDQ8"/>
<dbReference type="Gramene" id="TVU09411">
    <property type="protein sequence ID" value="TVU09411"/>
    <property type="gene ID" value="EJB05_42883"/>
</dbReference>